<proteinExistence type="predicted"/>
<accession>A0A1N7QDJ6</accession>
<reference evidence="2" key="1">
    <citation type="submission" date="2017-01" db="EMBL/GenBank/DDBJ databases">
        <authorList>
            <person name="Varghese N."/>
            <person name="Submissions S."/>
        </authorList>
    </citation>
    <scope>NUCLEOTIDE SEQUENCE [LARGE SCALE GENOMIC DNA]</scope>
    <source>
        <strain evidence="2">DSM 18017</strain>
    </source>
</reference>
<dbReference type="AlphaFoldDB" id="A0A1N7QDJ6"/>
<dbReference type="Proteomes" id="UP000186744">
    <property type="component" value="Unassembled WGS sequence"/>
</dbReference>
<keyword evidence="2" id="KW-1185">Reference proteome</keyword>
<dbReference type="RefSeq" id="WP_139329322.1">
    <property type="nucleotide sequence ID" value="NZ_FTOL01000009.1"/>
</dbReference>
<sequence>MEFSFSDIIATLALLSSIGVPIYIADRLQNKFLKNTNLKTYHVKLLDDIFSDYKNFIEDSLKGNYNRRDIANKFKMFSIRFDSIDKQNFERFNISEKLQPINRQLHMFTTGTNDYNSTPTSGKVKFSNSAKIQIETLYSLLLKTNGDIIFSLHK</sequence>
<dbReference type="OrthoDB" id="9893761at2"/>
<gene>
    <name evidence="1" type="ORF">SAMN05421786_10928</name>
</gene>
<dbReference type="EMBL" id="FTOL01000009">
    <property type="protein sequence ID" value="SIT20943.1"/>
    <property type="molecule type" value="Genomic_DNA"/>
</dbReference>
<organism evidence="1 2">
    <name type="scientific">Chryseobacterium ureilyticum</name>
    <dbReference type="NCBI Taxonomy" id="373668"/>
    <lineage>
        <taxon>Bacteria</taxon>
        <taxon>Pseudomonadati</taxon>
        <taxon>Bacteroidota</taxon>
        <taxon>Flavobacteriia</taxon>
        <taxon>Flavobacteriales</taxon>
        <taxon>Weeksellaceae</taxon>
        <taxon>Chryseobacterium group</taxon>
        <taxon>Chryseobacterium</taxon>
    </lineage>
</organism>
<protein>
    <submittedName>
        <fullName evidence="1">Uncharacterized protein</fullName>
    </submittedName>
</protein>
<dbReference type="STRING" id="373668.SAMN05421786_10928"/>
<evidence type="ECO:0000313" key="1">
    <source>
        <dbReference type="EMBL" id="SIT20943.1"/>
    </source>
</evidence>
<name>A0A1N7QDJ6_9FLAO</name>
<evidence type="ECO:0000313" key="2">
    <source>
        <dbReference type="Proteomes" id="UP000186744"/>
    </source>
</evidence>